<evidence type="ECO:0000256" key="4">
    <source>
        <dbReference type="ARBA" id="ARBA00009879"/>
    </source>
</evidence>
<dbReference type="InterPro" id="IPR013749">
    <property type="entry name" value="PM/HMP-P_kinase-1"/>
</dbReference>
<protein>
    <recommendedName>
        <fullName evidence="7">Hydroxymethylpyrimidine/phosphomethylpyrimidine kinase</fullName>
        <ecNumber evidence="5">2.7.1.49</ecNumber>
        <ecNumber evidence="6">2.7.4.7</ecNumber>
    </recommendedName>
    <alternativeName>
        <fullName evidence="14">Hydroxymethylpyrimidine kinase</fullName>
    </alternativeName>
    <alternativeName>
        <fullName evidence="15">Hydroxymethylpyrimidine phosphate kinase</fullName>
    </alternativeName>
</protein>
<gene>
    <name evidence="17" type="primary">thiD</name>
    <name evidence="17" type="ORF">GRF59_17485</name>
</gene>
<sequence length="270" mass="28379">MSAPRALTIAGSDSGGGAGIQADIKTFQELDVFGMTAITAVTVQNTLGVQGVYPLAAAAVAEQIQAVGEDLGVDALKTGMLFSAPIIDAVADCIQAFGWKNVVVDPVMVAKGGADLLLQDAVDALKYKLLPLARIVTPNIPEAEVLAGMAILTLEDRREAAVRIAEYGARMVVIKGGHDPSTDQVVDLLYDGHTFTLLEGRRIATKHTHGTGCTFSAAITAELAKGSEVLEAVGTGRKFIQAAIEDAVELGEGSGPTNHWAYRRRKELVR</sequence>
<dbReference type="AlphaFoldDB" id="A0A7X3IKY0"/>
<keyword evidence="9" id="KW-0547">Nucleotide-binding</keyword>
<evidence type="ECO:0000256" key="5">
    <source>
        <dbReference type="ARBA" id="ARBA00012135"/>
    </source>
</evidence>
<comment type="catalytic activity">
    <reaction evidence="2">
        <text>4-amino-2-methyl-5-(phosphooxymethyl)pyrimidine + ATP = 4-amino-2-methyl-5-(diphosphooxymethyl)pyrimidine + ADP</text>
        <dbReference type="Rhea" id="RHEA:19893"/>
        <dbReference type="ChEBI" id="CHEBI:30616"/>
        <dbReference type="ChEBI" id="CHEBI:57841"/>
        <dbReference type="ChEBI" id="CHEBI:58354"/>
        <dbReference type="ChEBI" id="CHEBI:456216"/>
        <dbReference type="EC" id="2.7.4.7"/>
    </reaction>
</comment>
<comment type="pathway">
    <text evidence="13">Cofactor biosynthesis; thiamine diphosphate biosynthesis; 4-amino-2-methyl-5-diphosphomethylpyrimidine from 5-amino-1-(5-phospho-D-ribosyl)imidazole: step 2/3.</text>
</comment>
<comment type="similarity">
    <text evidence="4">Belongs to the ThiD family.</text>
</comment>
<keyword evidence="12" id="KW-0784">Thiamine biosynthesis</keyword>
<dbReference type="CDD" id="cd01169">
    <property type="entry name" value="HMPP_kinase"/>
    <property type="match status" value="1"/>
</dbReference>
<dbReference type="InterPro" id="IPR029056">
    <property type="entry name" value="Ribokinase-like"/>
</dbReference>
<dbReference type="PANTHER" id="PTHR20858">
    <property type="entry name" value="PHOSPHOMETHYLPYRIMIDINE KINASE"/>
    <property type="match status" value="1"/>
</dbReference>
<dbReference type="EC" id="2.7.4.7" evidence="6"/>
<evidence type="ECO:0000256" key="2">
    <source>
        <dbReference type="ARBA" id="ARBA00000565"/>
    </source>
</evidence>
<keyword evidence="11" id="KW-0067">ATP-binding</keyword>
<evidence type="ECO:0000256" key="8">
    <source>
        <dbReference type="ARBA" id="ARBA00022679"/>
    </source>
</evidence>
<comment type="caution">
    <text evidence="17">The sequence shown here is derived from an EMBL/GenBank/DDBJ whole genome shotgun (WGS) entry which is preliminary data.</text>
</comment>
<evidence type="ECO:0000256" key="3">
    <source>
        <dbReference type="ARBA" id="ARBA00004769"/>
    </source>
</evidence>
<organism evidence="17 18">
    <name type="scientific">Paenibacillus dendrobii</name>
    <dbReference type="NCBI Taxonomy" id="2691084"/>
    <lineage>
        <taxon>Bacteria</taxon>
        <taxon>Bacillati</taxon>
        <taxon>Bacillota</taxon>
        <taxon>Bacilli</taxon>
        <taxon>Bacillales</taxon>
        <taxon>Paenibacillaceae</taxon>
        <taxon>Paenibacillus</taxon>
    </lineage>
</organism>
<keyword evidence="18" id="KW-1185">Reference proteome</keyword>
<evidence type="ECO:0000259" key="16">
    <source>
        <dbReference type="Pfam" id="PF08543"/>
    </source>
</evidence>
<dbReference type="EMBL" id="WUBI01000002">
    <property type="protein sequence ID" value="MWV45418.1"/>
    <property type="molecule type" value="Genomic_DNA"/>
</dbReference>
<dbReference type="Gene3D" id="3.40.1190.20">
    <property type="match status" value="1"/>
</dbReference>
<dbReference type="Proteomes" id="UP000460318">
    <property type="component" value="Unassembled WGS sequence"/>
</dbReference>
<dbReference type="GO" id="GO:0005829">
    <property type="term" value="C:cytosol"/>
    <property type="evidence" value="ECO:0007669"/>
    <property type="project" value="TreeGrafter"/>
</dbReference>
<keyword evidence="10 17" id="KW-0418">Kinase</keyword>
<evidence type="ECO:0000313" key="18">
    <source>
        <dbReference type="Proteomes" id="UP000460318"/>
    </source>
</evidence>
<evidence type="ECO:0000256" key="10">
    <source>
        <dbReference type="ARBA" id="ARBA00022777"/>
    </source>
</evidence>
<dbReference type="FunFam" id="3.40.1190.20:FF:000003">
    <property type="entry name" value="Phosphomethylpyrimidine kinase ThiD"/>
    <property type="match status" value="1"/>
</dbReference>
<feature type="domain" description="Pyridoxamine kinase/Phosphomethylpyrimidine kinase" evidence="16">
    <location>
        <begin position="13"/>
        <end position="258"/>
    </location>
</feature>
<reference evidence="17 18" key="1">
    <citation type="submission" date="2019-12" db="EMBL/GenBank/DDBJ databases">
        <title>Paenibacillus sp. nov., an endophytic bacterium isolated from the stem of Dendrobium.</title>
        <authorList>
            <person name="Zhao R."/>
        </authorList>
    </citation>
    <scope>NUCLEOTIDE SEQUENCE [LARGE SCALE GENOMIC DNA]</scope>
    <source>
        <strain evidence="17 18">HJL G12</strain>
    </source>
</reference>
<evidence type="ECO:0000256" key="14">
    <source>
        <dbReference type="ARBA" id="ARBA00042102"/>
    </source>
</evidence>
<evidence type="ECO:0000256" key="1">
    <source>
        <dbReference type="ARBA" id="ARBA00000151"/>
    </source>
</evidence>
<evidence type="ECO:0000256" key="13">
    <source>
        <dbReference type="ARBA" id="ARBA00037917"/>
    </source>
</evidence>
<dbReference type="SUPFAM" id="SSF53613">
    <property type="entry name" value="Ribokinase-like"/>
    <property type="match status" value="1"/>
</dbReference>
<dbReference type="NCBIfam" id="TIGR00097">
    <property type="entry name" value="HMP-P_kinase"/>
    <property type="match status" value="1"/>
</dbReference>
<dbReference type="GO" id="GO:0005524">
    <property type="term" value="F:ATP binding"/>
    <property type="evidence" value="ECO:0007669"/>
    <property type="project" value="UniProtKB-KW"/>
</dbReference>
<accession>A0A7X3IKY0</accession>
<dbReference type="PANTHER" id="PTHR20858:SF17">
    <property type="entry name" value="HYDROXYMETHYLPYRIMIDINE_PHOSPHOMETHYLPYRIMIDINE KINASE THI20-RELATED"/>
    <property type="match status" value="1"/>
</dbReference>
<dbReference type="InterPro" id="IPR004399">
    <property type="entry name" value="HMP/HMP-P_kinase_dom"/>
</dbReference>
<dbReference type="GO" id="GO:0008972">
    <property type="term" value="F:phosphomethylpyrimidine kinase activity"/>
    <property type="evidence" value="ECO:0007669"/>
    <property type="project" value="UniProtKB-EC"/>
</dbReference>
<dbReference type="EC" id="2.7.1.49" evidence="5"/>
<dbReference type="Pfam" id="PF08543">
    <property type="entry name" value="Phos_pyr_kin"/>
    <property type="match status" value="1"/>
</dbReference>
<proteinExistence type="inferred from homology"/>
<name>A0A7X3IKY0_9BACL</name>
<evidence type="ECO:0000256" key="6">
    <source>
        <dbReference type="ARBA" id="ARBA00012963"/>
    </source>
</evidence>
<comment type="catalytic activity">
    <reaction evidence="1">
        <text>4-amino-5-hydroxymethyl-2-methylpyrimidine + ATP = 4-amino-2-methyl-5-(phosphooxymethyl)pyrimidine + ADP + H(+)</text>
        <dbReference type="Rhea" id="RHEA:23096"/>
        <dbReference type="ChEBI" id="CHEBI:15378"/>
        <dbReference type="ChEBI" id="CHEBI:16892"/>
        <dbReference type="ChEBI" id="CHEBI:30616"/>
        <dbReference type="ChEBI" id="CHEBI:58354"/>
        <dbReference type="ChEBI" id="CHEBI:456216"/>
        <dbReference type="EC" id="2.7.1.49"/>
    </reaction>
</comment>
<evidence type="ECO:0000256" key="15">
    <source>
        <dbReference type="ARBA" id="ARBA00043176"/>
    </source>
</evidence>
<dbReference type="GO" id="GO:0008902">
    <property type="term" value="F:hydroxymethylpyrimidine kinase activity"/>
    <property type="evidence" value="ECO:0007669"/>
    <property type="project" value="UniProtKB-EC"/>
</dbReference>
<dbReference type="GO" id="GO:0009228">
    <property type="term" value="P:thiamine biosynthetic process"/>
    <property type="evidence" value="ECO:0007669"/>
    <property type="project" value="UniProtKB-KW"/>
</dbReference>
<evidence type="ECO:0000256" key="12">
    <source>
        <dbReference type="ARBA" id="ARBA00022977"/>
    </source>
</evidence>
<evidence type="ECO:0000256" key="11">
    <source>
        <dbReference type="ARBA" id="ARBA00022840"/>
    </source>
</evidence>
<evidence type="ECO:0000256" key="7">
    <source>
        <dbReference type="ARBA" id="ARBA00019161"/>
    </source>
</evidence>
<evidence type="ECO:0000256" key="9">
    <source>
        <dbReference type="ARBA" id="ARBA00022741"/>
    </source>
</evidence>
<dbReference type="RefSeq" id="WP_160498974.1">
    <property type="nucleotide sequence ID" value="NZ_WUBI01000002.1"/>
</dbReference>
<evidence type="ECO:0000313" key="17">
    <source>
        <dbReference type="EMBL" id="MWV45418.1"/>
    </source>
</evidence>
<keyword evidence="8 17" id="KW-0808">Transferase</keyword>
<comment type="pathway">
    <text evidence="3">Cofactor biosynthesis; thiamine diphosphate biosynthesis; 4-amino-2-methyl-5-diphosphomethylpyrimidine from 5-amino-1-(5-phospho-D-ribosyl)imidazole: step 3/3.</text>
</comment>